<keyword evidence="4" id="KW-1185">Reference proteome</keyword>
<keyword evidence="2" id="KW-0732">Signal</keyword>
<dbReference type="RefSeq" id="XP_029218105.1">
    <property type="nucleotide sequence ID" value="XM_029365621.1"/>
</dbReference>
<organism evidence="3 4">
    <name type="scientific">Besnoitia besnoiti</name>
    <name type="common">Apicomplexan protozoan</name>
    <dbReference type="NCBI Taxonomy" id="94643"/>
    <lineage>
        <taxon>Eukaryota</taxon>
        <taxon>Sar</taxon>
        <taxon>Alveolata</taxon>
        <taxon>Apicomplexa</taxon>
        <taxon>Conoidasida</taxon>
        <taxon>Coccidia</taxon>
        <taxon>Eucoccidiorida</taxon>
        <taxon>Eimeriorina</taxon>
        <taxon>Sarcocystidae</taxon>
        <taxon>Besnoitia</taxon>
    </lineage>
</organism>
<feature type="signal peptide" evidence="2">
    <location>
        <begin position="1"/>
        <end position="18"/>
    </location>
</feature>
<evidence type="ECO:0000313" key="3">
    <source>
        <dbReference type="EMBL" id="PFH34096.1"/>
    </source>
</evidence>
<reference evidence="3 4" key="1">
    <citation type="submission" date="2017-09" db="EMBL/GenBank/DDBJ databases">
        <title>Genome sequencing of Besnoitia besnoiti strain Bb-Ger1.</title>
        <authorList>
            <person name="Schares G."/>
            <person name="Venepally P."/>
            <person name="Lorenzi H.A."/>
        </authorList>
    </citation>
    <scope>NUCLEOTIDE SEQUENCE [LARGE SCALE GENOMIC DNA]</scope>
    <source>
        <strain evidence="3 4">Bb-Ger1</strain>
    </source>
</reference>
<dbReference type="EMBL" id="NWUJ01000007">
    <property type="protein sequence ID" value="PFH34096.1"/>
    <property type="molecule type" value="Genomic_DNA"/>
</dbReference>
<comment type="caution">
    <text evidence="3">The sequence shown here is derived from an EMBL/GenBank/DDBJ whole genome shotgun (WGS) entry which is preliminary data.</text>
</comment>
<dbReference type="AlphaFoldDB" id="A0A2A9MDR8"/>
<evidence type="ECO:0000256" key="2">
    <source>
        <dbReference type="SAM" id="SignalP"/>
    </source>
</evidence>
<gene>
    <name evidence="3" type="ORF">BESB_072480</name>
</gene>
<feature type="chain" id="PRO_5012496149" evidence="2">
    <location>
        <begin position="19"/>
        <end position="213"/>
    </location>
</feature>
<dbReference type="KEGG" id="bbes:BESB_072480"/>
<dbReference type="VEuPathDB" id="ToxoDB:BESB_072480"/>
<dbReference type="OrthoDB" id="368885at2759"/>
<dbReference type="PROSITE" id="PS51257">
    <property type="entry name" value="PROKAR_LIPOPROTEIN"/>
    <property type="match status" value="1"/>
</dbReference>
<accession>A0A2A9MDR8</accession>
<protein>
    <submittedName>
        <fullName evidence="3">Uncharacterized protein</fullName>
    </submittedName>
</protein>
<dbReference type="Proteomes" id="UP000224006">
    <property type="component" value="Unassembled WGS sequence"/>
</dbReference>
<evidence type="ECO:0000313" key="4">
    <source>
        <dbReference type="Proteomes" id="UP000224006"/>
    </source>
</evidence>
<proteinExistence type="predicted"/>
<sequence length="213" mass="22301">MKLLLGAGVAAVVGTAQAVNVRPSMGVLSTSGTACLLDESKAGSDPIPPQCGCSFSRLADMKEKCAALSSTSTSREAEECSSIPCEICCVMRSASVPVAGEDRTHLDCKKKCPKSEEILSAVRVRVQAMDLTDVFYPPNEEPLSPVPGLPTTQQFDVPSPPPFTAAGPSSETTYPLLTLPSEEDFAAAEPTSPQQLDSISRANNAVIQQTAEA</sequence>
<feature type="compositionally biased region" description="Polar residues" evidence="1">
    <location>
        <begin position="191"/>
        <end position="213"/>
    </location>
</feature>
<dbReference type="GeneID" id="40312174"/>
<name>A0A2A9MDR8_BESBE</name>
<feature type="region of interest" description="Disordered" evidence="1">
    <location>
        <begin position="139"/>
        <end position="213"/>
    </location>
</feature>
<evidence type="ECO:0000256" key="1">
    <source>
        <dbReference type="SAM" id="MobiDB-lite"/>
    </source>
</evidence>